<protein>
    <recommendedName>
        <fullName evidence="3">Carbohydrate kinase PfkB domain-containing protein</fullName>
    </recommendedName>
</protein>
<dbReference type="GO" id="GO:0016301">
    <property type="term" value="F:kinase activity"/>
    <property type="evidence" value="ECO:0007669"/>
    <property type="project" value="UniProtKB-KW"/>
</dbReference>
<dbReference type="InterPro" id="IPR029056">
    <property type="entry name" value="Ribokinase-like"/>
</dbReference>
<feature type="domain" description="Carbohydrate kinase PfkB" evidence="3">
    <location>
        <begin position="1"/>
        <end position="66"/>
    </location>
</feature>
<dbReference type="PANTHER" id="PTHR10584:SF166">
    <property type="entry name" value="RIBOKINASE"/>
    <property type="match status" value="1"/>
</dbReference>
<keyword evidence="5" id="KW-1185">Reference proteome</keyword>
<dbReference type="RefSeq" id="XP_007740326.1">
    <property type="nucleotide sequence ID" value="XM_007742136.1"/>
</dbReference>
<evidence type="ECO:0000313" key="4">
    <source>
        <dbReference type="EMBL" id="EXJ74824.1"/>
    </source>
</evidence>
<evidence type="ECO:0000256" key="1">
    <source>
        <dbReference type="ARBA" id="ARBA00022679"/>
    </source>
</evidence>
<accession>W9XX39</accession>
<dbReference type="HOGENOM" id="CLU_1959346_0_0_1"/>
<dbReference type="InterPro" id="IPR011611">
    <property type="entry name" value="PfkB_dom"/>
</dbReference>
<organism evidence="4 5">
    <name type="scientific">Cladophialophora psammophila CBS 110553</name>
    <dbReference type="NCBI Taxonomy" id="1182543"/>
    <lineage>
        <taxon>Eukaryota</taxon>
        <taxon>Fungi</taxon>
        <taxon>Dikarya</taxon>
        <taxon>Ascomycota</taxon>
        <taxon>Pezizomycotina</taxon>
        <taxon>Eurotiomycetes</taxon>
        <taxon>Chaetothyriomycetidae</taxon>
        <taxon>Chaetothyriales</taxon>
        <taxon>Herpotrichiellaceae</taxon>
        <taxon>Cladophialophora</taxon>
    </lineage>
</organism>
<dbReference type="STRING" id="1182543.W9XX39"/>
<evidence type="ECO:0000313" key="5">
    <source>
        <dbReference type="Proteomes" id="UP000019471"/>
    </source>
</evidence>
<dbReference type="Pfam" id="PF00294">
    <property type="entry name" value="PfkB"/>
    <property type="match status" value="1"/>
</dbReference>
<comment type="caution">
    <text evidence="4">The sequence shown here is derived from an EMBL/GenBank/DDBJ whole genome shotgun (WGS) entry which is preliminary data.</text>
</comment>
<dbReference type="Gene3D" id="3.40.1190.20">
    <property type="match status" value="1"/>
</dbReference>
<sequence length="128" mass="14437">MFGAVGTDRAGIKIVKALKEDKVDTEHIIECPDEETRRTSIALGKSGKNNILVYPGAKYKLTPAQLRTDLSGGPPHLLILQMEIPFETVEHVYTPLRRPQRGRSRCCSMRLRFHLIFRGTSYSQQARG</sequence>
<dbReference type="AlphaFoldDB" id="W9XX39"/>
<proteinExistence type="predicted"/>
<keyword evidence="2" id="KW-0418">Kinase</keyword>
<gene>
    <name evidence="4" type="ORF">A1O5_01520</name>
</gene>
<dbReference type="SUPFAM" id="SSF53613">
    <property type="entry name" value="Ribokinase-like"/>
    <property type="match status" value="1"/>
</dbReference>
<reference evidence="4 5" key="1">
    <citation type="submission" date="2013-03" db="EMBL/GenBank/DDBJ databases">
        <title>The Genome Sequence of Cladophialophora psammophila CBS 110553.</title>
        <authorList>
            <consortium name="The Broad Institute Genomics Platform"/>
            <person name="Cuomo C."/>
            <person name="de Hoog S."/>
            <person name="Gorbushina A."/>
            <person name="Walker B."/>
            <person name="Young S.K."/>
            <person name="Zeng Q."/>
            <person name="Gargeya S."/>
            <person name="Fitzgerald M."/>
            <person name="Haas B."/>
            <person name="Abouelleil A."/>
            <person name="Allen A.W."/>
            <person name="Alvarado L."/>
            <person name="Arachchi H.M."/>
            <person name="Berlin A.M."/>
            <person name="Chapman S.B."/>
            <person name="Gainer-Dewar J."/>
            <person name="Goldberg J."/>
            <person name="Griggs A."/>
            <person name="Gujja S."/>
            <person name="Hansen M."/>
            <person name="Howarth C."/>
            <person name="Imamovic A."/>
            <person name="Ireland A."/>
            <person name="Larimer J."/>
            <person name="McCowan C."/>
            <person name="Murphy C."/>
            <person name="Pearson M."/>
            <person name="Poon T.W."/>
            <person name="Priest M."/>
            <person name="Roberts A."/>
            <person name="Saif S."/>
            <person name="Shea T."/>
            <person name="Sisk P."/>
            <person name="Sykes S."/>
            <person name="Wortman J."/>
            <person name="Nusbaum C."/>
            <person name="Birren B."/>
        </authorList>
    </citation>
    <scope>NUCLEOTIDE SEQUENCE [LARGE SCALE GENOMIC DNA]</scope>
    <source>
        <strain evidence="4 5">CBS 110553</strain>
    </source>
</reference>
<evidence type="ECO:0000256" key="2">
    <source>
        <dbReference type="ARBA" id="ARBA00022777"/>
    </source>
</evidence>
<dbReference type="GeneID" id="19186253"/>
<dbReference type="Proteomes" id="UP000019471">
    <property type="component" value="Unassembled WGS sequence"/>
</dbReference>
<dbReference type="OrthoDB" id="4523379at2759"/>
<dbReference type="PANTHER" id="PTHR10584">
    <property type="entry name" value="SUGAR KINASE"/>
    <property type="match status" value="1"/>
</dbReference>
<keyword evidence="1" id="KW-0808">Transferase</keyword>
<dbReference type="EMBL" id="AMGX01000002">
    <property type="protein sequence ID" value="EXJ74824.1"/>
    <property type="molecule type" value="Genomic_DNA"/>
</dbReference>
<evidence type="ECO:0000259" key="3">
    <source>
        <dbReference type="Pfam" id="PF00294"/>
    </source>
</evidence>
<name>W9XX39_9EURO</name>